<keyword evidence="5" id="KW-0472">Membrane</keyword>
<evidence type="ECO:0000256" key="2">
    <source>
        <dbReference type="ARBA" id="ARBA00010532"/>
    </source>
</evidence>
<dbReference type="GO" id="GO:0005044">
    <property type="term" value="F:scavenger receptor activity"/>
    <property type="evidence" value="ECO:0007669"/>
    <property type="project" value="TreeGrafter"/>
</dbReference>
<dbReference type="PANTHER" id="PTHR11923">
    <property type="entry name" value="SCAVENGER RECEPTOR CLASS B TYPE-1 SR-B1"/>
    <property type="match status" value="1"/>
</dbReference>
<comment type="similarity">
    <text evidence="2">Belongs to the CD36 family.</text>
</comment>
<dbReference type="EMBL" id="OB661230">
    <property type="protein sequence ID" value="CAD7227705.1"/>
    <property type="molecule type" value="Genomic_DNA"/>
</dbReference>
<accession>A0A7R8WC58</accession>
<reference evidence="7" key="1">
    <citation type="submission" date="2020-11" db="EMBL/GenBank/DDBJ databases">
        <authorList>
            <person name="Tran Van P."/>
        </authorList>
    </citation>
    <scope>NUCLEOTIDE SEQUENCE</scope>
</reference>
<protein>
    <submittedName>
        <fullName evidence="7">Uncharacterized protein</fullName>
    </submittedName>
</protein>
<keyword evidence="4" id="KW-1133">Transmembrane helix</keyword>
<evidence type="ECO:0000256" key="3">
    <source>
        <dbReference type="ARBA" id="ARBA00022692"/>
    </source>
</evidence>
<sequence length="517" mass="57455">MNVQCDVINALNSDREIALTPDSLSYKLWSSNVNGGIPIYFEVNYFNLTNPTEFENGGKPRYEEIGPYVFREFRQKEVLKWNNNGTVTFRQRKTYKFLPELSGNRSLSDRITNVNPIVVGATHAVLNKPLVKLALIELFLVSKVKLVMTASVEELTFKGVPDRLLKLAQIAQLFPYDKFGWFYPQNASTQPDGLVNIFTGGPPGTLNLTGILDTWNGSRTTPFYKYVRSGNFGRWPCNAVNGTFGDLFPPEPPKTDVTLFATGLCRSMTLQYNGTTNKFRSYVSTPALFSNSSGNECFCTSGKTCRPSGIDAGAGWTCRSKTFIYFKSSVSCFVVQTSPPLNSCVSLSSPPGVVDNSACHFGAPAYVSLPHFLYADPSYRTAVGGMQPSEDLHTMSLSLHHRAGVIGSVNARLQINLFVEKVSGFKVFRNITPRMLPMFWFNERAQITRGLLRKLDMLDLGTEVIPIIGFVFLSLGCLIPILIILVALIRFLRKRANQTQYANLVEDEEGGHESPTS</sequence>
<organism evidence="7">
    <name type="scientific">Cyprideis torosa</name>
    <dbReference type="NCBI Taxonomy" id="163714"/>
    <lineage>
        <taxon>Eukaryota</taxon>
        <taxon>Metazoa</taxon>
        <taxon>Ecdysozoa</taxon>
        <taxon>Arthropoda</taxon>
        <taxon>Crustacea</taxon>
        <taxon>Oligostraca</taxon>
        <taxon>Ostracoda</taxon>
        <taxon>Podocopa</taxon>
        <taxon>Podocopida</taxon>
        <taxon>Cytherocopina</taxon>
        <taxon>Cytheroidea</taxon>
        <taxon>Cytherideidae</taxon>
        <taxon>Cyprideis</taxon>
    </lineage>
</organism>
<dbReference type="Pfam" id="PF01130">
    <property type="entry name" value="CD36"/>
    <property type="match status" value="1"/>
</dbReference>
<name>A0A7R8WC58_9CRUS</name>
<dbReference type="GO" id="GO:0016020">
    <property type="term" value="C:membrane"/>
    <property type="evidence" value="ECO:0007669"/>
    <property type="project" value="UniProtKB-SubCell"/>
</dbReference>
<dbReference type="InterPro" id="IPR002159">
    <property type="entry name" value="CD36_fam"/>
</dbReference>
<dbReference type="AlphaFoldDB" id="A0A7R8WC58"/>
<evidence type="ECO:0000313" key="7">
    <source>
        <dbReference type="EMBL" id="CAD7227705.1"/>
    </source>
</evidence>
<evidence type="ECO:0000256" key="4">
    <source>
        <dbReference type="ARBA" id="ARBA00022989"/>
    </source>
</evidence>
<evidence type="ECO:0000256" key="5">
    <source>
        <dbReference type="ARBA" id="ARBA00023136"/>
    </source>
</evidence>
<evidence type="ECO:0000256" key="6">
    <source>
        <dbReference type="ARBA" id="ARBA00023180"/>
    </source>
</evidence>
<proteinExistence type="inferred from homology"/>
<dbReference type="PANTHER" id="PTHR11923:SF114">
    <property type="entry name" value="FI02050P-RELATED"/>
    <property type="match status" value="1"/>
</dbReference>
<keyword evidence="3" id="KW-0812">Transmembrane</keyword>
<dbReference type="GO" id="GO:0005737">
    <property type="term" value="C:cytoplasm"/>
    <property type="evidence" value="ECO:0007669"/>
    <property type="project" value="TreeGrafter"/>
</dbReference>
<evidence type="ECO:0000256" key="1">
    <source>
        <dbReference type="ARBA" id="ARBA00004370"/>
    </source>
</evidence>
<dbReference type="PRINTS" id="PR01609">
    <property type="entry name" value="CD36FAMILY"/>
</dbReference>
<dbReference type="OrthoDB" id="514335at2759"/>
<keyword evidence="6" id="KW-0325">Glycoprotein</keyword>
<comment type="subcellular location">
    <subcellularLocation>
        <location evidence="1">Membrane</location>
    </subcellularLocation>
</comment>
<gene>
    <name evidence="7" type="ORF">CTOB1V02_LOCUS5604</name>
</gene>